<name>A0A655QGF7_VIBCL</name>
<dbReference type="EMBL" id="CWOW01000008">
    <property type="protein sequence ID" value="CSA57045.1"/>
    <property type="molecule type" value="Genomic_DNA"/>
</dbReference>
<evidence type="ECO:0000313" key="1">
    <source>
        <dbReference type="EMBL" id="CSA57045.1"/>
    </source>
</evidence>
<dbReference type="AlphaFoldDB" id="A0A655QGF7"/>
<proteinExistence type="predicted"/>
<protein>
    <submittedName>
        <fullName evidence="1">Putative transcriptional regulator</fullName>
    </submittedName>
</protein>
<organism evidence="1 2">
    <name type="scientific">Vibrio cholerae</name>
    <dbReference type="NCBI Taxonomy" id="666"/>
    <lineage>
        <taxon>Bacteria</taxon>
        <taxon>Pseudomonadati</taxon>
        <taxon>Pseudomonadota</taxon>
        <taxon>Gammaproteobacteria</taxon>
        <taxon>Vibrionales</taxon>
        <taxon>Vibrionaceae</taxon>
        <taxon>Vibrio</taxon>
    </lineage>
</organism>
<accession>A0A655QGF7</accession>
<sequence length="34" mass="4129">MTYHRDYFDMGEMLYEQLPVLGQVIRAIKRRLGQ</sequence>
<dbReference type="Proteomes" id="UP000044806">
    <property type="component" value="Unassembled WGS sequence"/>
</dbReference>
<reference evidence="1 2" key="1">
    <citation type="submission" date="2015-07" db="EMBL/GenBank/DDBJ databases">
        <authorList>
            <consortium name="Pathogen Informatics"/>
        </authorList>
    </citation>
    <scope>NUCLEOTIDE SEQUENCE [LARGE SCALE GENOMIC DNA]</scope>
    <source>
        <strain evidence="1 2">A51</strain>
    </source>
</reference>
<gene>
    <name evidence="1" type="ORF">ERS013165_01926</name>
</gene>
<evidence type="ECO:0000313" key="2">
    <source>
        <dbReference type="Proteomes" id="UP000044806"/>
    </source>
</evidence>